<comment type="caution">
    <text evidence="1">The sequence shown here is derived from an EMBL/GenBank/DDBJ whole genome shotgun (WGS) entry which is preliminary data.</text>
</comment>
<dbReference type="AlphaFoldDB" id="A0A8J4SU03"/>
<name>A0A8J4SU03_9TREM</name>
<evidence type="ECO:0000313" key="2">
    <source>
        <dbReference type="Proteomes" id="UP000748531"/>
    </source>
</evidence>
<dbReference type="GO" id="GO:0044877">
    <property type="term" value="F:protein-containing complex binding"/>
    <property type="evidence" value="ECO:0007669"/>
    <property type="project" value="TreeGrafter"/>
</dbReference>
<gene>
    <name evidence="1" type="ORF">PHET_00245</name>
</gene>
<evidence type="ECO:0000313" key="1">
    <source>
        <dbReference type="EMBL" id="KAF5406248.1"/>
    </source>
</evidence>
<evidence type="ECO:0008006" key="3">
    <source>
        <dbReference type="Google" id="ProtNLM"/>
    </source>
</evidence>
<dbReference type="Proteomes" id="UP000748531">
    <property type="component" value="Unassembled WGS sequence"/>
</dbReference>
<dbReference type="Gene3D" id="2.60.120.10">
    <property type="entry name" value="Jelly Rolls"/>
    <property type="match status" value="1"/>
</dbReference>
<keyword evidence="2" id="KW-1185">Reference proteome</keyword>
<dbReference type="PANTHER" id="PTHR45638:SF11">
    <property type="entry name" value="CYCLIC NUCLEOTIDE-GATED CATION CHANNEL SUBUNIT A"/>
    <property type="match status" value="1"/>
</dbReference>
<organism evidence="1 2">
    <name type="scientific">Paragonimus heterotremus</name>
    <dbReference type="NCBI Taxonomy" id="100268"/>
    <lineage>
        <taxon>Eukaryota</taxon>
        <taxon>Metazoa</taxon>
        <taxon>Spiralia</taxon>
        <taxon>Lophotrochozoa</taxon>
        <taxon>Platyhelminthes</taxon>
        <taxon>Trematoda</taxon>
        <taxon>Digenea</taxon>
        <taxon>Plagiorchiida</taxon>
        <taxon>Troglotremata</taxon>
        <taxon>Troglotrematidae</taxon>
        <taxon>Paragonimus</taxon>
    </lineage>
</organism>
<sequence>MTTKVQTTKYGRECGKEISSLTLMFSTPTDRKLCQVQIILLFSSTFRRTADVRAVGYADLFVLSRKDMLDVLQDHPDAEVSWRAFQCTTVTANPFSSLCILTL</sequence>
<proteinExistence type="predicted"/>
<dbReference type="SUPFAM" id="SSF51206">
    <property type="entry name" value="cAMP-binding domain-like"/>
    <property type="match status" value="1"/>
</dbReference>
<accession>A0A8J4SU03</accession>
<dbReference type="GO" id="GO:0005221">
    <property type="term" value="F:intracellularly cyclic nucleotide-activated monoatomic cation channel activity"/>
    <property type="evidence" value="ECO:0007669"/>
    <property type="project" value="InterPro"/>
</dbReference>
<dbReference type="PANTHER" id="PTHR45638">
    <property type="entry name" value="CYCLIC NUCLEOTIDE-GATED CATION CHANNEL SUBUNIT A"/>
    <property type="match status" value="1"/>
</dbReference>
<dbReference type="InterPro" id="IPR018490">
    <property type="entry name" value="cNMP-bd_dom_sf"/>
</dbReference>
<reference evidence="1" key="1">
    <citation type="submission" date="2019-05" db="EMBL/GenBank/DDBJ databases">
        <title>Annotation for the trematode Paragonimus heterotremus.</title>
        <authorList>
            <person name="Choi Y.-J."/>
        </authorList>
    </citation>
    <scope>NUCLEOTIDE SEQUENCE</scope>
    <source>
        <strain evidence="1">LC</strain>
    </source>
</reference>
<dbReference type="OrthoDB" id="421226at2759"/>
<dbReference type="InterPro" id="IPR050866">
    <property type="entry name" value="CNG_cation_channel"/>
</dbReference>
<protein>
    <recommendedName>
        <fullName evidence="3">Cyclic nucleotide-binding domain-containing protein</fullName>
    </recommendedName>
</protein>
<dbReference type="InterPro" id="IPR014710">
    <property type="entry name" value="RmlC-like_jellyroll"/>
</dbReference>
<dbReference type="EMBL" id="LUCH01000057">
    <property type="protein sequence ID" value="KAF5406248.1"/>
    <property type="molecule type" value="Genomic_DNA"/>
</dbReference>